<dbReference type="PANTHER" id="PTHR35450">
    <property type="entry name" value="REVERSE TRANSCRIPTASE DOMAIN-CONTAINING PROTEIN"/>
    <property type="match status" value="1"/>
</dbReference>
<accession>A0ABP0VH23</accession>
<dbReference type="PANTHER" id="PTHR35450:SF2">
    <property type="entry name" value="REVERSE TRANSCRIPTASE DOMAIN-CONTAINING PROTEIN"/>
    <property type="match status" value="1"/>
</dbReference>
<comment type="caution">
    <text evidence="1">The sequence shown here is derived from an EMBL/GenBank/DDBJ whole genome shotgun (WGS) entry which is preliminary data.</text>
</comment>
<reference evidence="1" key="1">
    <citation type="submission" date="2024-02" db="EMBL/GenBank/DDBJ databases">
        <authorList>
            <consortium name="ELIXIR-Norway"/>
            <consortium name="Elixir Norway"/>
        </authorList>
    </citation>
    <scope>NUCLEOTIDE SEQUENCE</scope>
</reference>
<gene>
    <name evidence="1" type="ORF">CSSPJE1EN1_LOCUS28170</name>
</gene>
<keyword evidence="2" id="KW-1185">Reference proteome</keyword>
<sequence length="297" mass="34407">MPGYVMGAPKNRNTKVNRFYFIDDLKVVQGSEADLKRANSIIGKVSEDMGMRFGISKCAEIVYERGKMVKGEGLDLKEEDKMLKAVFNRERSKTTWKNPVREAEIAVEEVGHILLFEEGKVVLDGKQLNEEPSKVRKMIPQSFKKWWQELLIKEYENKVVKSVIWKEVRTCPEGFSWMQRNLTSQTIARVLRVQEQMVANKGLDRTRGKPVADITCRLCKEAEEGIKHWLNACQYLAKVEYLKRHDQTLRVFYADVLKKYGLEPTERAWFNIPVEKVRESPCSLGDVEHARPQPTQV</sequence>
<evidence type="ECO:0000313" key="2">
    <source>
        <dbReference type="Proteomes" id="UP001497444"/>
    </source>
</evidence>
<organism evidence="1 2">
    <name type="scientific">Sphagnum jensenii</name>
    <dbReference type="NCBI Taxonomy" id="128206"/>
    <lineage>
        <taxon>Eukaryota</taxon>
        <taxon>Viridiplantae</taxon>
        <taxon>Streptophyta</taxon>
        <taxon>Embryophyta</taxon>
        <taxon>Bryophyta</taxon>
        <taxon>Sphagnophytina</taxon>
        <taxon>Sphagnopsida</taxon>
        <taxon>Sphagnales</taxon>
        <taxon>Sphagnaceae</taxon>
        <taxon>Sphagnum</taxon>
    </lineage>
</organism>
<name>A0ABP0VH23_9BRYO</name>
<evidence type="ECO:0008006" key="3">
    <source>
        <dbReference type="Google" id="ProtNLM"/>
    </source>
</evidence>
<dbReference type="EMBL" id="CAXAQS010000704">
    <property type="protein sequence ID" value="CAK9252792.1"/>
    <property type="molecule type" value="Genomic_DNA"/>
</dbReference>
<protein>
    <recommendedName>
        <fullName evidence="3">Reverse transcriptase domain-containing protein</fullName>
    </recommendedName>
</protein>
<evidence type="ECO:0000313" key="1">
    <source>
        <dbReference type="EMBL" id="CAK9252792.1"/>
    </source>
</evidence>
<dbReference type="Proteomes" id="UP001497444">
    <property type="component" value="Unassembled WGS sequence"/>
</dbReference>
<proteinExistence type="predicted"/>